<keyword evidence="1" id="KW-1133">Transmembrane helix</keyword>
<evidence type="ECO:0000313" key="2">
    <source>
        <dbReference type="EMBL" id="CDW49824.1"/>
    </source>
</evidence>
<keyword evidence="1" id="KW-0812">Transmembrane</keyword>
<protein>
    <submittedName>
        <fullName evidence="2">Uncharacterized protein</fullName>
    </submittedName>
</protein>
<reference evidence="2" key="1">
    <citation type="submission" date="2014-05" db="EMBL/GenBank/DDBJ databases">
        <authorList>
            <person name="Chronopoulou M."/>
        </authorList>
    </citation>
    <scope>NUCLEOTIDE SEQUENCE</scope>
    <source>
        <tissue evidence="2">Whole organism</tissue>
    </source>
</reference>
<evidence type="ECO:0000256" key="1">
    <source>
        <dbReference type="SAM" id="Phobius"/>
    </source>
</evidence>
<proteinExistence type="predicted"/>
<dbReference type="AlphaFoldDB" id="A0A0K2VHA0"/>
<sequence>MESIERECRRVSKKFSLIYLGENEIKLVTSCKHRTLIIYFVFSFLFIWQSLSIQFTCCTFVYIL</sequence>
<feature type="transmembrane region" description="Helical" evidence="1">
    <location>
        <begin position="36"/>
        <end position="63"/>
    </location>
</feature>
<keyword evidence="1" id="KW-0472">Membrane</keyword>
<name>A0A0K2VHA0_LEPSM</name>
<organism evidence="2">
    <name type="scientific">Lepeophtheirus salmonis</name>
    <name type="common">Salmon louse</name>
    <name type="synonym">Caligus salmonis</name>
    <dbReference type="NCBI Taxonomy" id="72036"/>
    <lineage>
        <taxon>Eukaryota</taxon>
        <taxon>Metazoa</taxon>
        <taxon>Ecdysozoa</taxon>
        <taxon>Arthropoda</taxon>
        <taxon>Crustacea</taxon>
        <taxon>Multicrustacea</taxon>
        <taxon>Hexanauplia</taxon>
        <taxon>Copepoda</taxon>
        <taxon>Siphonostomatoida</taxon>
        <taxon>Caligidae</taxon>
        <taxon>Lepeophtheirus</taxon>
    </lineage>
</organism>
<dbReference type="EMBL" id="HACA01032463">
    <property type="protein sequence ID" value="CDW49824.1"/>
    <property type="molecule type" value="Transcribed_RNA"/>
</dbReference>
<accession>A0A0K2VHA0</accession>